<feature type="transmembrane region" description="Helical" evidence="1">
    <location>
        <begin position="314"/>
        <end position="334"/>
    </location>
</feature>
<proteinExistence type="predicted"/>
<dbReference type="AlphaFoldDB" id="A0A3N0AZC5"/>
<feature type="transmembrane region" description="Helical" evidence="1">
    <location>
        <begin position="118"/>
        <end position="138"/>
    </location>
</feature>
<evidence type="ECO:0000313" key="3">
    <source>
        <dbReference type="Proteomes" id="UP000269591"/>
    </source>
</evidence>
<gene>
    <name evidence="2" type="ORF">DMP06_06355</name>
</gene>
<feature type="transmembrane region" description="Helical" evidence="1">
    <location>
        <begin position="186"/>
        <end position="204"/>
    </location>
</feature>
<feature type="transmembrane region" description="Helical" evidence="1">
    <location>
        <begin position="144"/>
        <end position="166"/>
    </location>
</feature>
<name>A0A3N0AZC5_9ACTN</name>
<organism evidence="2 3">
    <name type="scientific">Slackia equolifaciens</name>
    <dbReference type="NCBI Taxonomy" id="498718"/>
    <lineage>
        <taxon>Bacteria</taxon>
        <taxon>Bacillati</taxon>
        <taxon>Actinomycetota</taxon>
        <taxon>Coriobacteriia</taxon>
        <taxon>Eggerthellales</taxon>
        <taxon>Eggerthellaceae</taxon>
        <taxon>Slackia</taxon>
    </lineage>
</organism>
<keyword evidence="1" id="KW-0812">Transmembrane</keyword>
<dbReference type="RefSeq" id="WP_123208904.1">
    <property type="nucleotide sequence ID" value="NZ_JBHTHO010000009.1"/>
</dbReference>
<accession>A0A3N0AZC5</accession>
<keyword evidence="1" id="KW-1133">Transmembrane helix</keyword>
<keyword evidence="1" id="KW-0472">Membrane</keyword>
<keyword evidence="3" id="KW-1185">Reference proteome</keyword>
<dbReference type="OrthoDB" id="3199629at2"/>
<feature type="transmembrane region" description="Helical" evidence="1">
    <location>
        <begin position="74"/>
        <end position="97"/>
    </location>
</feature>
<feature type="transmembrane region" description="Helical" evidence="1">
    <location>
        <begin position="47"/>
        <end position="68"/>
    </location>
</feature>
<comment type="caution">
    <text evidence="2">The sequence shown here is derived from an EMBL/GenBank/DDBJ whole genome shotgun (WGS) entry which is preliminary data.</text>
</comment>
<evidence type="ECO:0000313" key="2">
    <source>
        <dbReference type="EMBL" id="RNL39950.1"/>
    </source>
</evidence>
<reference evidence="3" key="1">
    <citation type="submission" date="2018-05" db="EMBL/GenBank/DDBJ databases">
        <title>Genome Sequencing of selected type strains of the family Eggerthellaceae.</title>
        <authorList>
            <person name="Danylec N."/>
            <person name="Stoll D.A."/>
            <person name="Doetsch A."/>
            <person name="Huch M."/>
        </authorList>
    </citation>
    <scope>NUCLEOTIDE SEQUENCE [LARGE SCALE GENOMIC DNA]</scope>
    <source>
        <strain evidence="3">DSM 24851</strain>
    </source>
</reference>
<dbReference type="EMBL" id="QIBX01000009">
    <property type="protein sequence ID" value="RNL39950.1"/>
    <property type="molecule type" value="Genomic_DNA"/>
</dbReference>
<sequence length="628" mass="67575">MNQLQSNARRNAGDRERHPAPSAIQNILSSAPEGLRTALQNPRVRRWALYAVKAIAFVGLFFLLTQFAPHMPAIGVALFWAVLSAISALGLAYASVIRKTHKRSKYAEGGMMYRLNEGRVFSLIVAFVLAAVCAAGLIMEAPKWGMAIWALIAAAIPVYAIVFVLVGKRMRKEYNAPYQASSAIKWSGWIVGLLLCAAYAAVVFSQPAAHYASITEAFVATQLPFDGSPSILMSEAGIANSFAEGLVAFGSSEATGDYMPLYVLIRIVLVASSFFGIANMLGTCALELQEIRRIFAPLDASESQDRHSALIKRYAVTAGVLPLVLMVAFVGANFKVGEVASTGEYTPMQSFVRDRAGLTVAEIDGKFYDYKLIEDLIMQTEEKSDSLSEEAKETLVPLINASYDKRIENVDSYLDWYYSLPADYERLANAVTGSAEEFVEEQFTAKIEEGIDDTAISDAFSEFEGRTKQIATDAESALQDAEIEEIPNMPDWLLETEVTLNADFLSEPMEPVQKFSNAETMRPLVSAGAGLAAGVMTKAATKPFFNKFVTKIATALGSRGLGAAAGGAVGSAAGPLGTIAGIAAGTALGIGVDAAMLAVDEMQNRDTYKQEIVDAIEEERAATLALVE</sequence>
<protein>
    <submittedName>
        <fullName evidence="2">Uncharacterized protein</fullName>
    </submittedName>
</protein>
<dbReference type="Proteomes" id="UP000269591">
    <property type="component" value="Unassembled WGS sequence"/>
</dbReference>
<evidence type="ECO:0000256" key="1">
    <source>
        <dbReference type="SAM" id="Phobius"/>
    </source>
</evidence>
<feature type="transmembrane region" description="Helical" evidence="1">
    <location>
        <begin position="261"/>
        <end position="286"/>
    </location>
</feature>